<dbReference type="Proteomes" id="UP000438429">
    <property type="component" value="Unassembled WGS sequence"/>
</dbReference>
<accession>A0A6A4SAG9</accession>
<feature type="compositionally biased region" description="Low complexity" evidence="1">
    <location>
        <begin position="157"/>
        <end position="170"/>
    </location>
</feature>
<sequence length="179" mass="18770">MTLCWQVQSFSCRGESEPAAETSVEEAVRKNAATLQEFRIPAPVLCKIADVFKVARDRPTCESALVLKVAATVLKVAAVLEELDGRAPLLSTILNVCNAARGTRDSAAVLKAAAAVFKSAATLEQLGVREPVLSTVAAVFRAAAQEEISATCDTNGADLSSNSSQSDNASTVPTEPILH</sequence>
<name>A0A6A4SAG9_SCOMX</name>
<dbReference type="AlphaFoldDB" id="A0A6A4SAG9"/>
<comment type="caution">
    <text evidence="2">The sequence shown here is derived from an EMBL/GenBank/DDBJ whole genome shotgun (WGS) entry which is preliminary data.</text>
</comment>
<gene>
    <name evidence="2" type="ORF">F2P81_018363</name>
</gene>
<evidence type="ECO:0000256" key="1">
    <source>
        <dbReference type="SAM" id="MobiDB-lite"/>
    </source>
</evidence>
<feature type="region of interest" description="Disordered" evidence="1">
    <location>
        <begin position="154"/>
        <end position="179"/>
    </location>
</feature>
<evidence type="ECO:0000313" key="3">
    <source>
        <dbReference type="Proteomes" id="UP000438429"/>
    </source>
</evidence>
<evidence type="ECO:0000313" key="2">
    <source>
        <dbReference type="EMBL" id="KAF0029258.1"/>
    </source>
</evidence>
<reference evidence="2 3" key="1">
    <citation type="submission" date="2019-06" db="EMBL/GenBank/DDBJ databases">
        <title>Draft genomes of female and male turbot (Scophthalmus maximus).</title>
        <authorList>
            <person name="Xu H."/>
            <person name="Xu X.-W."/>
            <person name="Shao C."/>
            <person name="Chen S."/>
        </authorList>
    </citation>
    <scope>NUCLEOTIDE SEQUENCE [LARGE SCALE GENOMIC DNA]</scope>
    <source>
        <strain evidence="2">Ysfricsl-2016a</strain>
        <tissue evidence="2">Blood</tissue>
    </source>
</reference>
<protein>
    <submittedName>
        <fullName evidence="2">Uncharacterized protein</fullName>
    </submittedName>
</protein>
<dbReference type="EMBL" id="VEVO01000016">
    <property type="protein sequence ID" value="KAF0029258.1"/>
    <property type="molecule type" value="Genomic_DNA"/>
</dbReference>
<proteinExistence type="predicted"/>
<organism evidence="2 3">
    <name type="scientific">Scophthalmus maximus</name>
    <name type="common">Turbot</name>
    <name type="synonym">Psetta maxima</name>
    <dbReference type="NCBI Taxonomy" id="52904"/>
    <lineage>
        <taxon>Eukaryota</taxon>
        <taxon>Metazoa</taxon>
        <taxon>Chordata</taxon>
        <taxon>Craniata</taxon>
        <taxon>Vertebrata</taxon>
        <taxon>Euteleostomi</taxon>
        <taxon>Actinopterygii</taxon>
        <taxon>Neopterygii</taxon>
        <taxon>Teleostei</taxon>
        <taxon>Neoteleostei</taxon>
        <taxon>Acanthomorphata</taxon>
        <taxon>Carangaria</taxon>
        <taxon>Pleuronectiformes</taxon>
        <taxon>Pleuronectoidei</taxon>
        <taxon>Scophthalmidae</taxon>
        <taxon>Scophthalmus</taxon>
    </lineage>
</organism>